<evidence type="ECO:0000256" key="1">
    <source>
        <dbReference type="SAM" id="Phobius"/>
    </source>
</evidence>
<reference evidence="2 3" key="1">
    <citation type="submission" date="2019-03" db="EMBL/GenBank/DDBJ databases">
        <authorList>
            <person name="He R.-H."/>
        </authorList>
    </citation>
    <scope>NUCLEOTIDE SEQUENCE [LARGE SCALE GENOMIC DNA]</scope>
    <source>
        <strain evidence="3">SH 714</strain>
    </source>
</reference>
<organism evidence="2 3">
    <name type="scientific">Filobacillus milosensis</name>
    <dbReference type="NCBI Taxonomy" id="94137"/>
    <lineage>
        <taxon>Bacteria</taxon>
        <taxon>Bacillati</taxon>
        <taxon>Bacillota</taxon>
        <taxon>Bacilli</taxon>
        <taxon>Bacillales</taxon>
        <taxon>Bacillaceae</taxon>
        <taxon>Filobacillus</taxon>
    </lineage>
</organism>
<dbReference type="RefSeq" id="WP_134338599.1">
    <property type="nucleotide sequence ID" value="NZ_SOPW01000002.1"/>
</dbReference>
<dbReference type="InterPro" id="IPR025917">
    <property type="entry name" value="YuiB"/>
</dbReference>
<protein>
    <recommendedName>
        <fullName evidence="4">YuiB family protein</fullName>
    </recommendedName>
</protein>
<name>A0A4Y8IR05_9BACI</name>
<dbReference type="Pfam" id="PF14068">
    <property type="entry name" value="YuiB"/>
    <property type="match status" value="1"/>
</dbReference>
<feature type="transmembrane region" description="Helical" evidence="1">
    <location>
        <begin position="75"/>
        <end position="94"/>
    </location>
</feature>
<dbReference type="EMBL" id="SOPW01000002">
    <property type="protein sequence ID" value="TFB24241.1"/>
    <property type="molecule type" value="Genomic_DNA"/>
</dbReference>
<evidence type="ECO:0000313" key="2">
    <source>
        <dbReference type="EMBL" id="TFB24241.1"/>
    </source>
</evidence>
<proteinExistence type="predicted"/>
<keyword evidence="1" id="KW-0812">Transmembrane</keyword>
<keyword evidence="1" id="KW-1133">Transmembrane helix</keyword>
<gene>
    <name evidence="2" type="ORF">E3U55_01705</name>
</gene>
<evidence type="ECO:0008006" key="4">
    <source>
        <dbReference type="Google" id="ProtNLM"/>
    </source>
</evidence>
<sequence>MGFLFGFVLSLLFFILFFGIAFIINMLLRASWLMAIVFPIIVILIIDDISIWSYFTSPVSALSHLQERFVNLETFDVIVLISGFLGTLVAGYVIKLLRKKGYQMF</sequence>
<dbReference type="AlphaFoldDB" id="A0A4Y8IR05"/>
<keyword evidence="3" id="KW-1185">Reference proteome</keyword>
<feature type="transmembrane region" description="Helical" evidence="1">
    <location>
        <begin position="6"/>
        <end position="28"/>
    </location>
</feature>
<evidence type="ECO:0000313" key="3">
    <source>
        <dbReference type="Proteomes" id="UP000297975"/>
    </source>
</evidence>
<dbReference type="Proteomes" id="UP000297975">
    <property type="component" value="Unassembled WGS sequence"/>
</dbReference>
<feature type="transmembrane region" description="Helical" evidence="1">
    <location>
        <begin position="35"/>
        <end position="55"/>
    </location>
</feature>
<accession>A0A4Y8IR05</accession>
<dbReference type="OrthoDB" id="2382309at2"/>
<keyword evidence="1" id="KW-0472">Membrane</keyword>
<comment type="caution">
    <text evidence="2">The sequence shown here is derived from an EMBL/GenBank/DDBJ whole genome shotgun (WGS) entry which is preliminary data.</text>
</comment>